<dbReference type="CDD" id="cd01650">
    <property type="entry name" value="RT_nLTR_like"/>
    <property type="match status" value="1"/>
</dbReference>
<dbReference type="PANTHER" id="PTHR33481:SF1">
    <property type="entry name" value="ENDONUCLEASE_EXONUCLEASE_PHOSPHATASE DOMAIN-CONTAINING PROTEIN-RELATED"/>
    <property type="match status" value="1"/>
</dbReference>
<dbReference type="Proteomes" id="UP001213000">
    <property type="component" value="Unassembled WGS sequence"/>
</dbReference>
<sequence length="516" mass="58482">MAWMKQCNLPACEAIAYNGEPCHDMDSLWEALHGTYNAALGRQCDLSILDQLNPSPERDWLPFSQKEMNALLACSSRSAPSLDHITWSHLKRTLPIEDATEKFLAIADACMKVGYWLSHFKESVLVIIPKLGKPTYLTPKSFRPIALLNTLGKLIEKMISTRLQFDCVKHEVFHPNQLGGIQQRSTKDAGVYLTHLVCAGWAKGLKTSVIAFDIAQFFPSLNYKMLLGILAKQGFPAHVCCFFASYLVGRGTRYLWNSFSSDLRSTDVGVGQGSALSPVLSALYLAPVIRLFERRVAHVGCDVLSYVDDSPLIVQHKMLEDNLPPLREVYRIMFNLFHAFGLVMEHNKSELFYFTHQHDDANPPIVLNFEPFTAASPLKPKTFWRYLGFYFDRTLSFWEHVRYYSTKAISTIPTMGMLGNSLWGLTPKQKRILCQACVVPITMYSFHLWYNDFAKRKGHLQSLTKMQQHAALWIIGAFRMSLTGGCRALAGLIPIHLHLRKLASWATYQVAVRNNP</sequence>
<evidence type="ECO:0000313" key="3">
    <source>
        <dbReference type="Proteomes" id="UP001213000"/>
    </source>
</evidence>
<feature type="domain" description="Reverse transcriptase" evidence="1">
    <location>
        <begin position="109"/>
        <end position="391"/>
    </location>
</feature>
<gene>
    <name evidence="2" type="ORF">NP233_g9509</name>
</gene>
<evidence type="ECO:0000313" key="2">
    <source>
        <dbReference type="EMBL" id="KAJ3562534.1"/>
    </source>
</evidence>
<dbReference type="PROSITE" id="PS50878">
    <property type="entry name" value="RT_POL"/>
    <property type="match status" value="1"/>
</dbReference>
<keyword evidence="3" id="KW-1185">Reference proteome</keyword>
<dbReference type="InterPro" id="IPR000477">
    <property type="entry name" value="RT_dom"/>
</dbReference>
<dbReference type="EMBL" id="JANIEX010000858">
    <property type="protein sequence ID" value="KAJ3562534.1"/>
    <property type="molecule type" value="Genomic_DNA"/>
</dbReference>
<dbReference type="InterPro" id="IPR043502">
    <property type="entry name" value="DNA/RNA_pol_sf"/>
</dbReference>
<comment type="caution">
    <text evidence="2">The sequence shown here is derived from an EMBL/GenBank/DDBJ whole genome shotgun (WGS) entry which is preliminary data.</text>
</comment>
<evidence type="ECO:0000259" key="1">
    <source>
        <dbReference type="PROSITE" id="PS50878"/>
    </source>
</evidence>
<reference evidence="2" key="1">
    <citation type="submission" date="2022-07" db="EMBL/GenBank/DDBJ databases">
        <title>Genome Sequence of Leucocoprinus birnbaumii.</title>
        <authorList>
            <person name="Buettner E."/>
        </authorList>
    </citation>
    <scope>NUCLEOTIDE SEQUENCE</scope>
    <source>
        <strain evidence="2">VT141</strain>
    </source>
</reference>
<dbReference type="Pfam" id="PF00078">
    <property type="entry name" value="RVT_1"/>
    <property type="match status" value="1"/>
</dbReference>
<dbReference type="PANTHER" id="PTHR33481">
    <property type="entry name" value="REVERSE TRANSCRIPTASE"/>
    <property type="match status" value="1"/>
</dbReference>
<proteinExistence type="predicted"/>
<name>A0AAD5VQS9_9AGAR</name>
<dbReference type="AlphaFoldDB" id="A0AAD5VQS9"/>
<protein>
    <recommendedName>
        <fullName evidence="1">Reverse transcriptase domain-containing protein</fullName>
    </recommendedName>
</protein>
<organism evidence="2 3">
    <name type="scientific">Leucocoprinus birnbaumii</name>
    <dbReference type="NCBI Taxonomy" id="56174"/>
    <lineage>
        <taxon>Eukaryota</taxon>
        <taxon>Fungi</taxon>
        <taxon>Dikarya</taxon>
        <taxon>Basidiomycota</taxon>
        <taxon>Agaricomycotina</taxon>
        <taxon>Agaricomycetes</taxon>
        <taxon>Agaricomycetidae</taxon>
        <taxon>Agaricales</taxon>
        <taxon>Agaricineae</taxon>
        <taxon>Agaricaceae</taxon>
        <taxon>Leucocoprinus</taxon>
    </lineage>
</organism>
<accession>A0AAD5VQS9</accession>
<dbReference type="SUPFAM" id="SSF56672">
    <property type="entry name" value="DNA/RNA polymerases"/>
    <property type="match status" value="1"/>
</dbReference>